<feature type="domain" description="NAD(P)-binding" evidence="1">
    <location>
        <begin position="7"/>
        <end position="173"/>
    </location>
</feature>
<dbReference type="PANTHER" id="PTHR43162">
    <property type="match status" value="1"/>
</dbReference>
<accession>A0A7W8EDH6</accession>
<dbReference type="AlphaFoldDB" id="A0A7W8EDH6"/>
<dbReference type="InterPro" id="IPR036291">
    <property type="entry name" value="NAD(P)-bd_dom_sf"/>
</dbReference>
<dbReference type="SUPFAM" id="SSF51735">
    <property type="entry name" value="NAD(P)-binding Rossmann-fold domains"/>
    <property type="match status" value="1"/>
</dbReference>
<keyword evidence="3" id="KW-1185">Reference proteome</keyword>
<comment type="caution">
    <text evidence="2">The sequence shown here is derived from an EMBL/GenBank/DDBJ whole genome shotgun (WGS) entry which is preliminary data.</text>
</comment>
<protein>
    <submittedName>
        <fullName evidence="2">Uncharacterized protein YbjT (DUF2867 family)</fullName>
    </submittedName>
</protein>
<dbReference type="EMBL" id="JACHIN010000001">
    <property type="protein sequence ID" value="MBB5075564.1"/>
    <property type="molecule type" value="Genomic_DNA"/>
</dbReference>
<organism evidence="2 3">
    <name type="scientific">Nonomuraea endophytica</name>
    <dbReference type="NCBI Taxonomy" id="714136"/>
    <lineage>
        <taxon>Bacteria</taxon>
        <taxon>Bacillati</taxon>
        <taxon>Actinomycetota</taxon>
        <taxon>Actinomycetes</taxon>
        <taxon>Streptosporangiales</taxon>
        <taxon>Streptosporangiaceae</taxon>
        <taxon>Nonomuraea</taxon>
    </lineage>
</organism>
<dbReference type="Gene3D" id="3.40.50.720">
    <property type="entry name" value="NAD(P)-binding Rossmann-like Domain"/>
    <property type="match status" value="1"/>
</dbReference>
<name>A0A7W8EDH6_9ACTN</name>
<evidence type="ECO:0000259" key="1">
    <source>
        <dbReference type="Pfam" id="PF13460"/>
    </source>
</evidence>
<gene>
    <name evidence="2" type="ORF">HNR40_001010</name>
</gene>
<dbReference type="Proteomes" id="UP000568380">
    <property type="component" value="Unassembled WGS sequence"/>
</dbReference>
<dbReference type="Pfam" id="PF13460">
    <property type="entry name" value="NAD_binding_10"/>
    <property type="match status" value="1"/>
</dbReference>
<dbReference type="InterPro" id="IPR016040">
    <property type="entry name" value="NAD(P)-bd_dom"/>
</dbReference>
<sequence length="273" mass="28792">MTTLVTGSRGAVARALIPMLRERGLPVRAASSAPDSARTVRCDLTDPDTFPAALDGVSSVFLYAEPAHADAFAAEAAKAGVRHIVLLSSSSVLADDPTANPLAVSHLDAENALLRSPIPATLLRPGAFAGNATAWSWAIKSGEPVSLPYPGAHSDAIHEHDVAACAAAVLADPGLGGRAYTLTGPQSITFTEQLEILGRALGREIAVKHVTREEWKAEVSQYVRGAYADALLDWWQSCDGVPASLTTAVEDLTGHPARPFETWARTHTADFVR</sequence>
<evidence type="ECO:0000313" key="3">
    <source>
        <dbReference type="Proteomes" id="UP000568380"/>
    </source>
</evidence>
<dbReference type="InterPro" id="IPR051604">
    <property type="entry name" value="Ergot_Alk_Oxidoreductase"/>
</dbReference>
<reference evidence="2 3" key="1">
    <citation type="submission" date="2020-08" db="EMBL/GenBank/DDBJ databases">
        <title>Genomic Encyclopedia of Type Strains, Phase IV (KMG-IV): sequencing the most valuable type-strain genomes for metagenomic binning, comparative biology and taxonomic classification.</title>
        <authorList>
            <person name="Goeker M."/>
        </authorList>
    </citation>
    <scope>NUCLEOTIDE SEQUENCE [LARGE SCALE GENOMIC DNA]</scope>
    <source>
        <strain evidence="2 3">DSM 45385</strain>
    </source>
</reference>
<proteinExistence type="predicted"/>
<evidence type="ECO:0000313" key="2">
    <source>
        <dbReference type="EMBL" id="MBB5075564.1"/>
    </source>
</evidence>
<dbReference type="RefSeq" id="WP_184958695.1">
    <property type="nucleotide sequence ID" value="NZ_JACHIN010000001.1"/>
</dbReference>
<dbReference type="PANTHER" id="PTHR43162:SF1">
    <property type="entry name" value="PRESTALK A DIFFERENTIATION PROTEIN A"/>
    <property type="match status" value="1"/>
</dbReference>